<dbReference type="Gene3D" id="3.30.450.20">
    <property type="entry name" value="PAS domain"/>
    <property type="match status" value="2"/>
</dbReference>
<evidence type="ECO:0000313" key="8">
    <source>
        <dbReference type="EMBL" id="BAM15156.1"/>
    </source>
</evidence>
<proteinExistence type="predicted"/>
<sequence>MTYRDIIYPEDIEMINSALLKCGENKDEQFLDLEYRIISKSGKLHWVVERSLIVRDNKGNILNIRGLVLDITEHKNTELELRMSEEKYASLVEKGNDGIVIVQDESLKFVNSKFSELLGYDKEELLGG</sequence>
<organism evidence="8">
    <name type="scientific">uncultured microorganism</name>
    <dbReference type="NCBI Taxonomy" id="358574"/>
    <lineage>
        <taxon>unclassified sequences</taxon>
        <taxon>environmental samples</taxon>
    </lineage>
</organism>
<name>I2FJH1_9ZZZZ</name>
<dbReference type="PANTHER" id="PTHR43304:SF1">
    <property type="entry name" value="PAC DOMAIN-CONTAINING PROTEIN"/>
    <property type="match status" value="1"/>
</dbReference>
<dbReference type="InterPro" id="IPR035965">
    <property type="entry name" value="PAS-like_dom_sf"/>
</dbReference>
<dbReference type="InterPro" id="IPR001610">
    <property type="entry name" value="PAC"/>
</dbReference>
<dbReference type="PROSITE" id="PS50112">
    <property type="entry name" value="PAS"/>
    <property type="match status" value="1"/>
</dbReference>
<dbReference type="GO" id="GO:0004673">
    <property type="term" value="F:protein histidine kinase activity"/>
    <property type="evidence" value="ECO:0007669"/>
    <property type="project" value="UniProtKB-EC"/>
</dbReference>
<reference evidence="8" key="1">
    <citation type="submission" date="2012-05" db="EMBL/GenBank/DDBJ databases">
        <title>Distribution of dehalogenation activities and characterization of organohalide-responsive genes in marine subsurface sediments of the Nankai Trough plate-subduction zone.</title>
        <authorList>
            <person name="Futagami T."/>
            <person name="Morono Y."/>
            <person name="Terada T."/>
            <person name="Kaksonen A.H."/>
            <person name="Inagaki F."/>
        </authorList>
    </citation>
    <scope>NUCLEOTIDE SEQUENCE</scope>
</reference>
<evidence type="ECO:0000256" key="5">
    <source>
        <dbReference type="ARBA" id="ARBA00022777"/>
    </source>
</evidence>
<evidence type="ECO:0000256" key="1">
    <source>
        <dbReference type="ARBA" id="ARBA00000085"/>
    </source>
</evidence>
<dbReference type="AlphaFoldDB" id="I2FJH1"/>
<evidence type="ECO:0000259" key="6">
    <source>
        <dbReference type="PROSITE" id="PS50112"/>
    </source>
</evidence>
<dbReference type="NCBIfam" id="TIGR00229">
    <property type="entry name" value="sensory_box"/>
    <property type="match status" value="2"/>
</dbReference>
<evidence type="ECO:0000259" key="7">
    <source>
        <dbReference type="PROSITE" id="PS50113"/>
    </source>
</evidence>
<feature type="domain" description="PAC" evidence="7">
    <location>
        <begin position="31"/>
        <end position="83"/>
    </location>
</feature>
<feature type="domain" description="PAS" evidence="6">
    <location>
        <begin position="84"/>
        <end position="128"/>
    </location>
</feature>
<dbReference type="Pfam" id="PF13188">
    <property type="entry name" value="PAS_8"/>
    <property type="match status" value="1"/>
</dbReference>
<dbReference type="Pfam" id="PF08447">
    <property type="entry name" value="PAS_3"/>
    <property type="match status" value="1"/>
</dbReference>
<evidence type="ECO:0000256" key="3">
    <source>
        <dbReference type="ARBA" id="ARBA00022553"/>
    </source>
</evidence>
<evidence type="ECO:0000256" key="4">
    <source>
        <dbReference type="ARBA" id="ARBA00022679"/>
    </source>
</evidence>
<keyword evidence="4" id="KW-0808">Transferase</keyword>
<dbReference type="PANTHER" id="PTHR43304">
    <property type="entry name" value="PHYTOCHROME-LIKE PROTEIN CPH1"/>
    <property type="match status" value="1"/>
</dbReference>
<keyword evidence="5" id="KW-0418">Kinase</keyword>
<dbReference type="InterPro" id="IPR052162">
    <property type="entry name" value="Sensor_kinase/Photoreceptor"/>
</dbReference>
<dbReference type="EC" id="2.7.13.3" evidence="2"/>
<keyword evidence="3" id="KW-0597">Phosphoprotein</keyword>
<dbReference type="SMART" id="SM00086">
    <property type="entry name" value="PAC"/>
    <property type="match status" value="1"/>
</dbReference>
<evidence type="ECO:0000256" key="2">
    <source>
        <dbReference type="ARBA" id="ARBA00012438"/>
    </source>
</evidence>
<dbReference type="EMBL" id="AB716301">
    <property type="protein sequence ID" value="BAM15156.1"/>
    <property type="molecule type" value="Genomic_DNA"/>
</dbReference>
<dbReference type="SUPFAM" id="SSF55785">
    <property type="entry name" value="PYP-like sensor domain (PAS domain)"/>
    <property type="match status" value="2"/>
</dbReference>
<comment type="catalytic activity">
    <reaction evidence="1">
        <text>ATP + protein L-histidine = ADP + protein N-phospho-L-histidine.</text>
        <dbReference type="EC" id="2.7.13.3"/>
    </reaction>
</comment>
<dbReference type="InterPro" id="IPR013655">
    <property type="entry name" value="PAS_fold_3"/>
</dbReference>
<dbReference type="PROSITE" id="PS50113">
    <property type="entry name" value="PAC"/>
    <property type="match status" value="1"/>
</dbReference>
<dbReference type="CDD" id="cd00130">
    <property type="entry name" value="PAS"/>
    <property type="match status" value="1"/>
</dbReference>
<protein>
    <recommendedName>
        <fullName evidence="2">histidine kinase</fullName>
        <ecNumber evidence="2">2.7.13.3</ecNumber>
    </recommendedName>
</protein>
<dbReference type="InterPro" id="IPR000014">
    <property type="entry name" value="PAS"/>
</dbReference>
<accession>I2FJH1</accession>
<dbReference type="InterPro" id="IPR000700">
    <property type="entry name" value="PAS-assoc_C"/>
</dbReference>